<sequence>MTGIIEKSGGIANYLKSFPLLLLS</sequence>
<protein>
    <submittedName>
        <fullName evidence="1">Uncharacterized protein</fullName>
    </submittedName>
</protein>
<evidence type="ECO:0000313" key="1">
    <source>
        <dbReference type="EMBL" id="EKD44462.1"/>
    </source>
</evidence>
<feature type="non-terminal residue" evidence="1">
    <location>
        <position position="24"/>
    </location>
</feature>
<name>K1Z4I1_9BACT</name>
<dbReference type="EMBL" id="AMFJ01028859">
    <property type="protein sequence ID" value="EKD44462.1"/>
    <property type="molecule type" value="Genomic_DNA"/>
</dbReference>
<organism evidence="1">
    <name type="scientific">uncultured bacterium</name>
    <name type="common">gcode 4</name>
    <dbReference type="NCBI Taxonomy" id="1234023"/>
    <lineage>
        <taxon>Bacteria</taxon>
        <taxon>environmental samples</taxon>
    </lineage>
</organism>
<accession>K1Z4I1</accession>
<proteinExistence type="predicted"/>
<gene>
    <name evidence="1" type="ORF">ACD_71C00128G0005</name>
</gene>
<dbReference type="AlphaFoldDB" id="K1Z4I1"/>
<reference evidence="1" key="1">
    <citation type="journal article" date="2012" name="Science">
        <title>Fermentation, hydrogen, and sulfur metabolism in multiple uncultivated bacterial phyla.</title>
        <authorList>
            <person name="Wrighton K.C."/>
            <person name="Thomas B.C."/>
            <person name="Sharon I."/>
            <person name="Miller C.S."/>
            <person name="Castelle C.J."/>
            <person name="VerBerkmoes N.C."/>
            <person name="Wilkins M.J."/>
            <person name="Hettich R.L."/>
            <person name="Lipton M.S."/>
            <person name="Williams K.H."/>
            <person name="Long P.E."/>
            <person name="Banfield J.F."/>
        </authorList>
    </citation>
    <scope>NUCLEOTIDE SEQUENCE [LARGE SCALE GENOMIC DNA]</scope>
</reference>
<comment type="caution">
    <text evidence="1">The sequence shown here is derived from an EMBL/GenBank/DDBJ whole genome shotgun (WGS) entry which is preliminary data.</text>
</comment>